<protein>
    <submittedName>
        <fullName evidence="4">Lipoprotein</fullName>
    </submittedName>
</protein>
<dbReference type="AlphaFoldDB" id="A0A098BMU7"/>
<dbReference type="InterPro" id="IPR058644">
    <property type="entry name" value="Mtb12-like_C"/>
</dbReference>
<evidence type="ECO:0000313" key="5">
    <source>
        <dbReference type="Proteomes" id="UP000042997"/>
    </source>
</evidence>
<accession>A0A098BMU7</accession>
<evidence type="ECO:0000313" key="4">
    <source>
        <dbReference type="EMBL" id="CDZ89542.1"/>
    </source>
</evidence>
<name>A0A098BMU7_9NOCA</name>
<evidence type="ECO:0000256" key="2">
    <source>
        <dbReference type="ARBA" id="ARBA00093774"/>
    </source>
</evidence>
<evidence type="ECO:0000256" key="1">
    <source>
        <dbReference type="ARBA" id="ARBA00022729"/>
    </source>
</evidence>
<dbReference type="EMBL" id="CCSD01000059">
    <property type="protein sequence ID" value="CDZ89542.1"/>
    <property type="molecule type" value="Genomic_DNA"/>
</dbReference>
<proteinExistence type="inferred from homology"/>
<dbReference type="Proteomes" id="UP000042997">
    <property type="component" value="Unassembled WGS sequence"/>
</dbReference>
<keyword evidence="4" id="KW-0449">Lipoprotein</keyword>
<dbReference type="eggNOG" id="ENOG5033UGS">
    <property type="taxonomic scope" value="Bacteria"/>
</dbReference>
<sequence length="182" mass="18712">MNRARYPCTIENEKDENLKLRKITVATVAVAAALTMSACSSDDGGSSTSTSAKTTTSTTTAVAQYPPVPTVEDLNAMLAKAFDETVPAEEKVNLVQGAEQDPALIDQVAAAAEQAGAQITVLDVNDNQNGTVTAGIETLLAGAQQPAVGTVDFVAEDGVWKLSKNNACAIVATAQLQSPACA</sequence>
<organism evidence="4 5">
    <name type="scientific">Rhodococcus ruber</name>
    <dbReference type="NCBI Taxonomy" id="1830"/>
    <lineage>
        <taxon>Bacteria</taxon>
        <taxon>Bacillati</taxon>
        <taxon>Actinomycetota</taxon>
        <taxon>Actinomycetes</taxon>
        <taxon>Mycobacteriales</taxon>
        <taxon>Nocardiaceae</taxon>
        <taxon>Rhodococcus</taxon>
    </lineage>
</organism>
<dbReference type="OrthoDB" id="4567960at2"/>
<feature type="domain" description="Low molecular weight antigen MTB12-like C-terminal" evidence="3">
    <location>
        <begin position="67"/>
        <end position="178"/>
    </location>
</feature>
<dbReference type="RefSeq" id="WP_017682384.1">
    <property type="nucleotide sequence ID" value="NZ_CP023714.1"/>
</dbReference>
<evidence type="ECO:0000259" key="3">
    <source>
        <dbReference type="Pfam" id="PF26580"/>
    </source>
</evidence>
<gene>
    <name evidence="4" type="ORF">RHRU231_480089</name>
</gene>
<comment type="similarity">
    <text evidence="2">Belongs to the MTB12 family.</text>
</comment>
<keyword evidence="1" id="KW-0732">Signal</keyword>
<reference evidence="4 5" key="1">
    <citation type="journal article" date="2014" name="Genome Announc.">
        <title>Draft Genome Sequence of Propane- and Butane-Oxidizing Actinobacterium Rhodococcus ruber IEGM 231.</title>
        <authorList>
            <person name="Ivshina I.B."/>
            <person name="Kuyukina M.S."/>
            <person name="Krivoruchko A.V."/>
            <person name="Barbe V."/>
            <person name="Fischer C."/>
        </authorList>
    </citation>
    <scope>NUCLEOTIDE SEQUENCE [LARGE SCALE GENOMIC DNA]</scope>
</reference>
<dbReference type="GeneID" id="66836282"/>
<dbReference type="Pfam" id="PF26580">
    <property type="entry name" value="Mtb12_C"/>
    <property type="match status" value="1"/>
</dbReference>